<dbReference type="CDD" id="cd04590">
    <property type="entry name" value="CBS_pair_CorC_HlyC_assoc"/>
    <property type="match status" value="1"/>
</dbReference>
<dbReference type="Pfam" id="PF00571">
    <property type="entry name" value="CBS"/>
    <property type="match status" value="2"/>
</dbReference>
<proteinExistence type="inferred from homology"/>
<keyword evidence="7" id="KW-1185">Reference proteome</keyword>
<dbReference type="Gene3D" id="3.30.465.10">
    <property type="match status" value="1"/>
</dbReference>
<name>A0ABW5DUD7_9PROT</name>
<comment type="similarity">
    <text evidence="1">Belongs to the UPF0053 family. Hemolysin C subfamily.</text>
</comment>
<dbReference type="SUPFAM" id="SSF56176">
    <property type="entry name" value="FAD-binding/transporter-associated domain-like"/>
    <property type="match status" value="1"/>
</dbReference>
<evidence type="ECO:0000256" key="3">
    <source>
        <dbReference type="ARBA" id="ARBA00023122"/>
    </source>
</evidence>
<sequence>MNRFLALMGLRSADQSVRETIEELIEEGDGDENATPMEASERELLRNILDLKGSTVADVMVTRSDIIAVEVSLPFEELIDVLLEAGHSRLPVYRETLDDVIGMVHIKDVFAASRRGEAVPIEKLIRKTLFVPPSTTVLDMLAQMRLKRCHLGLVVDEYGGIDGLVSIEDLMEEIVGDIEDEHDEEEAAPIVARDEAGRLVLDSRMPLEDLEAHIGTFLTDEEREQVDTVGGLIFSLAGEVPTVGAVLTHPDSGFQFEVTEADGRRLQGVVLRNPPSEDTEASAINES</sequence>
<feature type="domain" description="CBS" evidence="5">
    <location>
        <begin position="60"/>
        <end position="119"/>
    </location>
</feature>
<gene>
    <name evidence="6" type="ORF">ACFSM5_14385</name>
</gene>
<dbReference type="InterPro" id="IPR016169">
    <property type="entry name" value="FAD-bd_PCMH_sub2"/>
</dbReference>
<accession>A0ABW5DUD7</accession>
<keyword evidence="3 4" id="KW-0129">CBS domain</keyword>
<evidence type="ECO:0000313" key="7">
    <source>
        <dbReference type="Proteomes" id="UP001597295"/>
    </source>
</evidence>
<dbReference type="Pfam" id="PF03471">
    <property type="entry name" value="CorC_HlyC"/>
    <property type="match status" value="1"/>
</dbReference>
<evidence type="ECO:0000259" key="5">
    <source>
        <dbReference type="PROSITE" id="PS51371"/>
    </source>
</evidence>
<dbReference type="InterPro" id="IPR046342">
    <property type="entry name" value="CBS_dom_sf"/>
</dbReference>
<evidence type="ECO:0000313" key="6">
    <source>
        <dbReference type="EMBL" id="MFD2264086.1"/>
    </source>
</evidence>
<dbReference type="InterPro" id="IPR005170">
    <property type="entry name" value="Transptr-assoc_dom"/>
</dbReference>
<dbReference type="Gene3D" id="3.10.580.10">
    <property type="entry name" value="CBS-domain"/>
    <property type="match status" value="1"/>
</dbReference>
<comment type="caution">
    <text evidence="6">The sequence shown here is derived from an EMBL/GenBank/DDBJ whole genome shotgun (WGS) entry which is preliminary data.</text>
</comment>
<dbReference type="RefSeq" id="WP_379877126.1">
    <property type="nucleotide sequence ID" value="NZ_JBHUIP010000012.1"/>
</dbReference>
<dbReference type="EMBL" id="JBHUIP010000012">
    <property type="protein sequence ID" value="MFD2264086.1"/>
    <property type="molecule type" value="Genomic_DNA"/>
</dbReference>
<dbReference type="SUPFAM" id="SSF54631">
    <property type="entry name" value="CBS-domain pair"/>
    <property type="match status" value="1"/>
</dbReference>
<dbReference type="PROSITE" id="PS51371">
    <property type="entry name" value="CBS"/>
    <property type="match status" value="2"/>
</dbReference>
<dbReference type="SMART" id="SM01091">
    <property type="entry name" value="CorC_HlyC"/>
    <property type="match status" value="1"/>
</dbReference>
<feature type="domain" description="CBS" evidence="5">
    <location>
        <begin position="124"/>
        <end position="184"/>
    </location>
</feature>
<keyword evidence="2" id="KW-0677">Repeat</keyword>
<dbReference type="InterPro" id="IPR036318">
    <property type="entry name" value="FAD-bd_PCMH-like_sf"/>
</dbReference>
<organism evidence="6 7">
    <name type="scientific">Lacibacterium aquatile</name>
    <dbReference type="NCBI Taxonomy" id="1168082"/>
    <lineage>
        <taxon>Bacteria</taxon>
        <taxon>Pseudomonadati</taxon>
        <taxon>Pseudomonadota</taxon>
        <taxon>Alphaproteobacteria</taxon>
        <taxon>Rhodospirillales</taxon>
        <taxon>Rhodospirillaceae</taxon>
    </lineage>
</organism>
<dbReference type="InterPro" id="IPR000644">
    <property type="entry name" value="CBS_dom"/>
</dbReference>
<reference evidence="7" key="1">
    <citation type="journal article" date="2019" name="Int. J. Syst. Evol. Microbiol.">
        <title>The Global Catalogue of Microorganisms (GCM) 10K type strain sequencing project: providing services to taxonomists for standard genome sequencing and annotation.</title>
        <authorList>
            <consortium name="The Broad Institute Genomics Platform"/>
            <consortium name="The Broad Institute Genome Sequencing Center for Infectious Disease"/>
            <person name="Wu L."/>
            <person name="Ma J."/>
        </authorList>
    </citation>
    <scope>NUCLEOTIDE SEQUENCE [LARGE SCALE GENOMIC DNA]</scope>
    <source>
        <strain evidence="7">CGMCC 1.19062</strain>
    </source>
</reference>
<dbReference type="PANTHER" id="PTHR22777:SF27">
    <property type="entry name" value="MAGNESIUM AND COBALT EFFLUX PROTEIN CORC"/>
    <property type="match status" value="1"/>
</dbReference>
<evidence type="ECO:0000256" key="4">
    <source>
        <dbReference type="PROSITE-ProRule" id="PRU00703"/>
    </source>
</evidence>
<dbReference type="InterPro" id="IPR044751">
    <property type="entry name" value="Ion_transp-like_CBS"/>
</dbReference>
<protein>
    <submittedName>
        <fullName evidence="6">Hemolysin family protein</fullName>
    </submittedName>
</protein>
<dbReference type="PANTHER" id="PTHR22777">
    <property type="entry name" value="HEMOLYSIN-RELATED"/>
    <property type="match status" value="1"/>
</dbReference>
<dbReference type="Proteomes" id="UP001597295">
    <property type="component" value="Unassembled WGS sequence"/>
</dbReference>
<evidence type="ECO:0000256" key="2">
    <source>
        <dbReference type="ARBA" id="ARBA00022737"/>
    </source>
</evidence>
<evidence type="ECO:0000256" key="1">
    <source>
        <dbReference type="ARBA" id="ARBA00006446"/>
    </source>
</evidence>